<protein>
    <submittedName>
        <fullName evidence="1">Uncharacterized protein</fullName>
    </submittedName>
</protein>
<dbReference type="Proteomes" id="UP001151760">
    <property type="component" value="Unassembled WGS sequence"/>
</dbReference>
<accession>A0ABQ5IGQ4</accession>
<organism evidence="1 2">
    <name type="scientific">Tanacetum coccineum</name>
    <dbReference type="NCBI Taxonomy" id="301880"/>
    <lineage>
        <taxon>Eukaryota</taxon>
        <taxon>Viridiplantae</taxon>
        <taxon>Streptophyta</taxon>
        <taxon>Embryophyta</taxon>
        <taxon>Tracheophyta</taxon>
        <taxon>Spermatophyta</taxon>
        <taxon>Magnoliopsida</taxon>
        <taxon>eudicotyledons</taxon>
        <taxon>Gunneridae</taxon>
        <taxon>Pentapetalae</taxon>
        <taxon>asterids</taxon>
        <taxon>campanulids</taxon>
        <taxon>Asterales</taxon>
        <taxon>Asteraceae</taxon>
        <taxon>Asteroideae</taxon>
        <taxon>Anthemideae</taxon>
        <taxon>Anthemidinae</taxon>
        <taxon>Tanacetum</taxon>
    </lineage>
</organism>
<name>A0ABQ5IGQ4_9ASTR</name>
<proteinExistence type="predicted"/>
<evidence type="ECO:0000313" key="1">
    <source>
        <dbReference type="EMBL" id="GJT99376.1"/>
    </source>
</evidence>
<reference evidence="1" key="1">
    <citation type="journal article" date="2022" name="Int. J. Mol. Sci.">
        <title>Draft Genome of Tanacetum Coccineum: Genomic Comparison of Closely Related Tanacetum-Family Plants.</title>
        <authorList>
            <person name="Yamashiro T."/>
            <person name="Shiraishi A."/>
            <person name="Nakayama K."/>
            <person name="Satake H."/>
        </authorList>
    </citation>
    <scope>NUCLEOTIDE SEQUENCE</scope>
</reference>
<gene>
    <name evidence="1" type="ORF">Tco_1109715</name>
</gene>
<sequence>MVVIDGCVLGRLMNVFGGDKDGEDVILEGDDSGVVSMVGNSGISTPEYPLEALFILLNSLCVSVGVGKGSLCREGKHSLAVAQIKRFDEFGDTSKTLTYYLKFFYCGLKIKLERFKGPVSCQANDSNSYIATKLLLSSLLRTQTVENGMNEEFPLRILKLEMSSNGGLKNKYLDLLIYGSSDSPDYILICAQSSSLLKLFYRRSMKVWAFSKGILDVTCS</sequence>
<evidence type="ECO:0000313" key="2">
    <source>
        <dbReference type="Proteomes" id="UP001151760"/>
    </source>
</evidence>
<keyword evidence="2" id="KW-1185">Reference proteome</keyword>
<dbReference type="EMBL" id="BQNB010020766">
    <property type="protein sequence ID" value="GJT99376.1"/>
    <property type="molecule type" value="Genomic_DNA"/>
</dbReference>
<comment type="caution">
    <text evidence="1">The sequence shown here is derived from an EMBL/GenBank/DDBJ whole genome shotgun (WGS) entry which is preliminary data.</text>
</comment>
<reference evidence="1" key="2">
    <citation type="submission" date="2022-01" db="EMBL/GenBank/DDBJ databases">
        <authorList>
            <person name="Yamashiro T."/>
            <person name="Shiraishi A."/>
            <person name="Satake H."/>
            <person name="Nakayama K."/>
        </authorList>
    </citation>
    <scope>NUCLEOTIDE SEQUENCE</scope>
</reference>